<feature type="domain" description="Major facilitator superfamily (MFS) profile" evidence="8">
    <location>
        <begin position="54"/>
        <end position="485"/>
    </location>
</feature>
<feature type="region of interest" description="Disordered" evidence="6">
    <location>
        <begin position="20"/>
        <end position="45"/>
    </location>
</feature>
<evidence type="ECO:0000256" key="3">
    <source>
        <dbReference type="ARBA" id="ARBA00022989"/>
    </source>
</evidence>
<feature type="transmembrane region" description="Helical" evidence="7">
    <location>
        <begin position="458"/>
        <end position="483"/>
    </location>
</feature>
<feature type="transmembrane region" description="Helical" evidence="7">
    <location>
        <begin position="210"/>
        <end position="230"/>
    </location>
</feature>
<dbReference type="OrthoDB" id="6770063at2759"/>
<dbReference type="AlphaFoldDB" id="A0A0L0NEC1"/>
<keyword evidence="3 7" id="KW-1133">Transmembrane helix</keyword>
<evidence type="ECO:0000256" key="5">
    <source>
        <dbReference type="ARBA" id="ARBA00038347"/>
    </source>
</evidence>
<evidence type="ECO:0000256" key="6">
    <source>
        <dbReference type="SAM" id="MobiDB-lite"/>
    </source>
</evidence>
<keyword evidence="4 7" id="KW-0472">Membrane</keyword>
<keyword evidence="10" id="KW-1185">Reference proteome</keyword>
<sequence>MAPLLAEETTPLLVEARAERRGSLHRDSHNTADFDPNGDPDNPREWPDPFKWGIVALLAFMAFTVTFTCISVAPIAHRIVDDLNGDDGSQSATVLLITIWELGEAAGPLLIAPLSEIFGRCPLINVSNVLFIAGTVLAALSQNTDMFIAARALTGMAVSSNVLNPSIVGDIFPPEQRGKAISLFMFATLVGGTVGPAFSGAVTQSLGWRAVLWTSVVLAAACELVFFTCFRETYKVPILRRRAARWRKEAGSASMTADFGKETGLEKGSAGLRTSVMRPAAVLFGSGVLAVLSIFGSVIFAYFYIVSVTLPSILEEIYGLSPAAIGSAFLANGVGSFIGIVICNLCLDRIYVNLRKANNGIGLPEYRLPLAIVGAFTLPPAVALYGWCAEYGLPLALLLLSVVWIRLSLMLAFLPLMAYVVDACGLYSASAITGVIVIRCLAGAFLPLTTTLMVEHVGYGLGFTVLGALSLVLALVPVAVLRYGSHWRQRSRYTRTAPES</sequence>
<dbReference type="GO" id="GO:0022857">
    <property type="term" value="F:transmembrane transporter activity"/>
    <property type="evidence" value="ECO:0007669"/>
    <property type="project" value="InterPro"/>
</dbReference>
<dbReference type="PANTHER" id="PTHR23502">
    <property type="entry name" value="MAJOR FACILITATOR SUPERFAMILY"/>
    <property type="match status" value="1"/>
</dbReference>
<dbReference type="InterPro" id="IPR036259">
    <property type="entry name" value="MFS_trans_sf"/>
</dbReference>
<feature type="transmembrane region" description="Helical" evidence="7">
    <location>
        <begin position="368"/>
        <end position="387"/>
    </location>
</feature>
<protein>
    <submittedName>
        <fullName evidence="9">Putative transporter</fullName>
    </submittedName>
</protein>
<dbReference type="STRING" id="1163406.A0A0L0NEC1"/>
<comment type="caution">
    <text evidence="9">The sequence shown here is derived from an EMBL/GenBank/DDBJ whole genome shotgun (WGS) entry which is preliminary data.</text>
</comment>
<evidence type="ECO:0000256" key="4">
    <source>
        <dbReference type="ARBA" id="ARBA00023136"/>
    </source>
</evidence>
<feature type="transmembrane region" description="Helical" evidence="7">
    <location>
        <begin position="393"/>
        <end position="414"/>
    </location>
</feature>
<accession>A0A0L0NEC1</accession>
<dbReference type="PROSITE" id="PS50850">
    <property type="entry name" value="MFS"/>
    <property type="match status" value="1"/>
</dbReference>
<dbReference type="SUPFAM" id="SSF103473">
    <property type="entry name" value="MFS general substrate transporter"/>
    <property type="match status" value="1"/>
</dbReference>
<dbReference type="InterPro" id="IPR020846">
    <property type="entry name" value="MFS_dom"/>
</dbReference>
<evidence type="ECO:0000256" key="1">
    <source>
        <dbReference type="ARBA" id="ARBA00004141"/>
    </source>
</evidence>
<feature type="transmembrane region" description="Helical" evidence="7">
    <location>
        <begin position="325"/>
        <end position="347"/>
    </location>
</feature>
<proteinExistence type="inferred from homology"/>
<evidence type="ECO:0000256" key="7">
    <source>
        <dbReference type="SAM" id="Phobius"/>
    </source>
</evidence>
<organism evidence="9 10">
    <name type="scientific">Tolypocladium ophioglossoides (strain CBS 100239)</name>
    <name type="common">Snaketongue truffleclub</name>
    <name type="synonym">Elaphocordyceps ophioglossoides</name>
    <dbReference type="NCBI Taxonomy" id="1163406"/>
    <lineage>
        <taxon>Eukaryota</taxon>
        <taxon>Fungi</taxon>
        <taxon>Dikarya</taxon>
        <taxon>Ascomycota</taxon>
        <taxon>Pezizomycotina</taxon>
        <taxon>Sordariomycetes</taxon>
        <taxon>Hypocreomycetidae</taxon>
        <taxon>Hypocreales</taxon>
        <taxon>Ophiocordycipitaceae</taxon>
        <taxon>Tolypocladium</taxon>
    </lineage>
</organism>
<evidence type="ECO:0000256" key="2">
    <source>
        <dbReference type="ARBA" id="ARBA00022692"/>
    </source>
</evidence>
<name>A0A0L0NEC1_TOLOC</name>
<feature type="transmembrane region" description="Helical" evidence="7">
    <location>
        <begin position="54"/>
        <end position="80"/>
    </location>
</feature>
<dbReference type="InterPro" id="IPR011701">
    <property type="entry name" value="MFS"/>
</dbReference>
<feature type="transmembrane region" description="Helical" evidence="7">
    <location>
        <begin position="180"/>
        <end position="198"/>
    </location>
</feature>
<feature type="transmembrane region" description="Helical" evidence="7">
    <location>
        <begin position="426"/>
        <end position="446"/>
    </location>
</feature>
<dbReference type="EMBL" id="LFRF01000006">
    <property type="protein sequence ID" value="KND92413.1"/>
    <property type="molecule type" value="Genomic_DNA"/>
</dbReference>
<dbReference type="Pfam" id="PF07690">
    <property type="entry name" value="MFS_1"/>
    <property type="match status" value="1"/>
</dbReference>
<reference evidence="9 10" key="1">
    <citation type="journal article" date="2015" name="BMC Genomics">
        <title>The genome of the truffle-parasite Tolypocladium ophioglossoides and the evolution of antifungal peptaibiotics.</title>
        <authorList>
            <person name="Quandt C.A."/>
            <person name="Bushley K.E."/>
            <person name="Spatafora J.W."/>
        </authorList>
    </citation>
    <scope>NUCLEOTIDE SEQUENCE [LARGE SCALE GENOMIC DNA]</scope>
    <source>
        <strain evidence="9 10">CBS 100239</strain>
    </source>
</reference>
<comment type="subcellular location">
    <subcellularLocation>
        <location evidence="1">Membrane</location>
        <topology evidence="1">Multi-pass membrane protein</topology>
    </subcellularLocation>
</comment>
<comment type="similarity">
    <text evidence="5">Belongs to the major facilitator superfamily. CAR1 family.</text>
</comment>
<feature type="transmembrane region" description="Helical" evidence="7">
    <location>
        <begin position="281"/>
        <end position="305"/>
    </location>
</feature>
<gene>
    <name evidence="9" type="ORF">TOPH_03219</name>
</gene>
<dbReference type="Gene3D" id="1.20.1250.20">
    <property type="entry name" value="MFS general substrate transporter like domains"/>
    <property type="match status" value="1"/>
</dbReference>
<evidence type="ECO:0000313" key="10">
    <source>
        <dbReference type="Proteomes" id="UP000036947"/>
    </source>
</evidence>
<evidence type="ECO:0000313" key="9">
    <source>
        <dbReference type="EMBL" id="KND92413.1"/>
    </source>
</evidence>
<dbReference type="GO" id="GO:0016020">
    <property type="term" value="C:membrane"/>
    <property type="evidence" value="ECO:0007669"/>
    <property type="project" value="UniProtKB-SubCell"/>
</dbReference>
<feature type="compositionally biased region" description="Basic and acidic residues" evidence="6">
    <location>
        <begin position="20"/>
        <end position="32"/>
    </location>
</feature>
<dbReference type="FunFam" id="1.20.1250.20:FF:000509">
    <property type="entry name" value="MFS general substrate transporter"/>
    <property type="match status" value="1"/>
</dbReference>
<evidence type="ECO:0000259" key="8">
    <source>
        <dbReference type="PROSITE" id="PS50850"/>
    </source>
</evidence>
<dbReference type="Proteomes" id="UP000036947">
    <property type="component" value="Unassembled WGS sequence"/>
</dbReference>
<dbReference type="PANTHER" id="PTHR23502:SF163">
    <property type="entry name" value="MAJOR FACILITATOR SUPERFAMILY (MFS) PROFILE DOMAIN-CONTAINING PROTEIN"/>
    <property type="match status" value="1"/>
</dbReference>
<keyword evidence="2 7" id="KW-0812">Transmembrane</keyword>